<reference evidence="3 4" key="1">
    <citation type="journal article" date="2018" name="Mol. Biol. Evol.">
        <title>Broad Genomic Sampling Reveals a Smut Pathogenic Ancestry of the Fungal Clade Ustilaginomycotina.</title>
        <authorList>
            <person name="Kijpornyongpan T."/>
            <person name="Mondo S.J."/>
            <person name="Barry K."/>
            <person name="Sandor L."/>
            <person name="Lee J."/>
            <person name="Lipzen A."/>
            <person name="Pangilinan J."/>
            <person name="LaButti K."/>
            <person name="Hainaut M."/>
            <person name="Henrissat B."/>
            <person name="Grigoriev I.V."/>
            <person name="Spatafora J.W."/>
            <person name="Aime M.C."/>
        </authorList>
    </citation>
    <scope>NUCLEOTIDE SEQUENCE [LARGE SCALE GENOMIC DNA]</scope>
    <source>
        <strain evidence="3 4">MCA 4658</strain>
    </source>
</reference>
<feature type="region of interest" description="Disordered" evidence="1">
    <location>
        <begin position="387"/>
        <end position="456"/>
    </location>
</feature>
<feature type="compositionally biased region" description="Polar residues" evidence="1">
    <location>
        <begin position="101"/>
        <end position="126"/>
    </location>
</feature>
<organism evidence="3 4">
    <name type="scientific">Ceraceosorus guamensis</name>
    <dbReference type="NCBI Taxonomy" id="1522189"/>
    <lineage>
        <taxon>Eukaryota</taxon>
        <taxon>Fungi</taxon>
        <taxon>Dikarya</taxon>
        <taxon>Basidiomycota</taxon>
        <taxon>Ustilaginomycotina</taxon>
        <taxon>Exobasidiomycetes</taxon>
        <taxon>Ceraceosorales</taxon>
        <taxon>Ceraceosoraceae</taxon>
        <taxon>Ceraceosorus</taxon>
    </lineage>
</organism>
<feature type="region of interest" description="Disordered" evidence="1">
    <location>
        <begin position="101"/>
        <end position="140"/>
    </location>
</feature>
<feature type="region of interest" description="Disordered" evidence="1">
    <location>
        <begin position="164"/>
        <end position="183"/>
    </location>
</feature>
<evidence type="ECO:0000313" key="3">
    <source>
        <dbReference type="EMBL" id="PWN40997.1"/>
    </source>
</evidence>
<keyword evidence="2" id="KW-0472">Membrane</keyword>
<feature type="compositionally biased region" description="Polar residues" evidence="1">
    <location>
        <begin position="569"/>
        <end position="609"/>
    </location>
</feature>
<evidence type="ECO:0000256" key="2">
    <source>
        <dbReference type="SAM" id="Phobius"/>
    </source>
</evidence>
<sequence length="651" mass="68532">MATHLSRRQAGTFAPPGSNNGGGGSSWPWKWLLFLILIVFIFAIVVLVIWRVSKRRRRNRNRMSVLRNVNLVIAEDEKAKDKALSRGNSVISRVSRMTSLRGGSSLQHHSSVNHGANAKSFESNAASAKEKGASRDALDDQGSKVLEHAYDIDEILISRGVLSASQRSKHSRYSQKSTSGRPLTTPARAHIARHGANHQQAPFRPGSERIELTDEPQDLEAGTNSVGAGDEAGSSSPRVRIVSPSFARPGGHATRGRGGSRDVKELSVIGESGASEATSTSALGLSRSGTAASVLASGEAPSNESSTSSGSVAHASRYGHSQRGASQSTTSTDISPSAAFAVDPFKSPAASSSGHGSQAPWSAISQHSNNAYTPVTSHGHIAPAESANHLNRQGSTKIQRDGSNKGGGIGRRLSAVIRLKQPKSPRDPRTPNVEIMQRQETPSPEFEMMNGPRAPEAQAGTSAAAFVIDTEAAHTFAAPTTRDAEQQRQGRTSLALSDKSASTAGQRYAIGSPQSITVALPAVEAGEKEQPKATSSSEVGSGPWTYTSKAQQWRDQKAAAAAAARQDLGLSTTATDANIRRSSSMRTPESSTKNTATIVVPSKTSTSATHLAVPTKSHSIEVGNLPSSPLKRTPSIGVAGSKFKETFDDDD</sequence>
<dbReference type="EMBL" id="KZ819401">
    <property type="protein sequence ID" value="PWN40997.1"/>
    <property type="molecule type" value="Genomic_DNA"/>
</dbReference>
<feature type="region of interest" description="Disordered" evidence="1">
    <location>
        <begin position="477"/>
        <end position="507"/>
    </location>
</feature>
<dbReference type="AlphaFoldDB" id="A0A316VTT3"/>
<keyword evidence="4" id="KW-1185">Reference proteome</keyword>
<keyword evidence="2" id="KW-1133">Transmembrane helix</keyword>
<dbReference type="Proteomes" id="UP000245783">
    <property type="component" value="Unassembled WGS sequence"/>
</dbReference>
<feature type="region of interest" description="Disordered" evidence="1">
    <location>
        <begin position="218"/>
        <end position="264"/>
    </location>
</feature>
<feature type="compositionally biased region" description="Basic and acidic residues" evidence="1">
    <location>
        <begin position="642"/>
        <end position="651"/>
    </location>
</feature>
<proteinExistence type="predicted"/>
<feature type="compositionally biased region" description="Polar residues" evidence="1">
    <location>
        <begin position="532"/>
        <end position="548"/>
    </location>
</feature>
<feature type="compositionally biased region" description="Low complexity" evidence="1">
    <location>
        <begin position="305"/>
        <end position="316"/>
    </location>
</feature>
<feature type="region of interest" description="Disordered" evidence="1">
    <location>
        <begin position="524"/>
        <end position="651"/>
    </location>
</feature>
<feature type="region of interest" description="Disordered" evidence="1">
    <location>
        <begin position="294"/>
        <end position="333"/>
    </location>
</feature>
<feature type="compositionally biased region" description="Polar residues" evidence="1">
    <location>
        <begin position="323"/>
        <end position="333"/>
    </location>
</feature>
<evidence type="ECO:0000256" key="1">
    <source>
        <dbReference type="SAM" id="MobiDB-lite"/>
    </source>
</evidence>
<protein>
    <submittedName>
        <fullName evidence="3">Uncharacterized protein</fullName>
    </submittedName>
</protein>
<feature type="transmembrane region" description="Helical" evidence="2">
    <location>
        <begin position="31"/>
        <end position="53"/>
    </location>
</feature>
<feature type="compositionally biased region" description="Polar residues" evidence="1">
    <location>
        <begin position="489"/>
        <end position="505"/>
    </location>
</feature>
<feature type="compositionally biased region" description="Polar residues" evidence="1">
    <location>
        <begin position="388"/>
        <end position="397"/>
    </location>
</feature>
<dbReference type="OrthoDB" id="10337683at2759"/>
<dbReference type="RefSeq" id="XP_025368157.1">
    <property type="nucleotide sequence ID" value="XM_025510841.1"/>
</dbReference>
<name>A0A316VTT3_9BASI</name>
<evidence type="ECO:0000313" key="4">
    <source>
        <dbReference type="Proteomes" id="UP000245783"/>
    </source>
</evidence>
<dbReference type="GeneID" id="37032711"/>
<feature type="compositionally biased region" description="Low complexity" evidence="1">
    <location>
        <begin position="234"/>
        <end position="245"/>
    </location>
</feature>
<dbReference type="InParanoid" id="A0A316VTT3"/>
<accession>A0A316VTT3</accession>
<feature type="region of interest" description="Disordered" evidence="1">
    <location>
        <begin position="1"/>
        <end position="23"/>
    </location>
</feature>
<gene>
    <name evidence="3" type="ORF">IE81DRAFT_196609</name>
</gene>
<keyword evidence="2" id="KW-0812">Transmembrane</keyword>
<feature type="compositionally biased region" description="Low complexity" evidence="1">
    <location>
        <begin position="558"/>
        <end position="567"/>
    </location>
</feature>
<feature type="compositionally biased region" description="Basic and acidic residues" evidence="1">
    <location>
        <begin position="128"/>
        <end position="140"/>
    </location>
</feature>